<reference evidence="10" key="1">
    <citation type="submission" date="2017-03" db="EMBL/GenBank/DDBJ databases">
        <title>Full genome sequence of a non-lethal Shewanella isolate that potentiates virulence of Vibio parahaemolyticus causing acute hepatopancreatic necrosis disease (AHPND) in shrimp.</title>
        <authorList>
            <person name="Prachumwat A."/>
            <person name="Sritunyalucksana K."/>
        </authorList>
    </citation>
    <scope>NUCLEOTIDE SEQUENCE [LARGE SCALE GENOMIC DNA]</scope>
    <source>
        <strain evidence="10">TH2012</strain>
    </source>
</reference>
<evidence type="ECO:0000256" key="3">
    <source>
        <dbReference type="ARBA" id="ARBA00022603"/>
    </source>
</evidence>
<dbReference type="InterPro" id="IPR023543">
    <property type="entry name" value="rRNA_ssu_MeTfrase_C"/>
</dbReference>
<evidence type="ECO:0000313" key="9">
    <source>
        <dbReference type="EMBL" id="AZQ09254.1"/>
    </source>
</evidence>
<proteinExistence type="inferred from homology"/>
<comment type="subcellular location">
    <subcellularLocation>
        <location evidence="6">Cytoplasm</location>
    </subcellularLocation>
</comment>
<dbReference type="Gene3D" id="3.40.50.150">
    <property type="entry name" value="Vaccinia Virus protein VP39"/>
    <property type="match status" value="2"/>
</dbReference>
<keyword evidence="2 6" id="KW-0698">rRNA processing</keyword>
<dbReference type="HAMAP" id="MF_01862">
    <property type="entry name" value="16SrRNA_methyltr_C"/>
    <property type="match status" value="1"/>
</dbReference>
<gene>
    <name evidence="6 9" type="primary">rsmC</name>
    <name evidence="9" type="ORF">STH12_00102</name>
</gene>
<evidence type="ECO:0000259" key="8">
    <source>
        <dbReference type="Pfam" id="PF08468"/>
    </source>
</evidence>
<evidence type="ECO:0000256" key="1">
    <source>
        <dbReference type="ARBA" id="ARBA00022490"/>
    </source>
</evidence>
<comment type="similarity">
    <text evidence="6">Belongs to the methyltransferase superfamily. RsmC family.</text>
</comment>
<comment type="subunit">
    <text evidence="6">Monomer.</text>
</comment>
<feature type="domain" description="Methyltransferase small N-terminal" evidence="8">
    <location>
        <begin position="20"/>
        <end position="178"/>
    </location>
</feature>
<dbReference type="SUPFAM" id="SSF53335">
    <property type="entry name" value="S-adenosyl-L-methionine-dependent methyltransferases"/>
    <property type="match status" value="2"/>
</dbReference>
<dbReference type="PROSITE" id="PS00092">
    <property type="entry name" value="N6_MTASE"/>
    <property type="match status" value="1"/>
</dbReference>
<protein>
    <recommendedName>
        <fullName evidence="6">Ribosomal RNA small subunit methyltransferase C</fullName>
        <ecNumber evidence="6">2.1.1.172</ecNumber>
    </recommendedName>
    <alternativeName>
        <fullName evidence="6">16S rRNA m2G1207 methyltransferase</fullName>
    </alternativeName>
    <alternativeName>
        <fullName evidence="6">rRNA (guanine-N(2)-)-methyltransferase RsmC</fullName>
    </alternativeName>
</protein>
<keyword evidence="3 6" id="KW-0489">Methyltransferase</keyword>
<comment type="function">
    <text evidence="6">Specifically methylates the guanine in position 1207 of 16S rRNA in the 30S particle.</text>
</comment>
<keyword evidence="4 6" id="KW-0808">Transferase</keyword>
<dbReference type="PANTHER" id="PTHR47816">
    <property type="entry name" value="RIBOSOMAL RNA SMALL SUBUNIT METHYLTRANSFERASE C"/>
    <property type="match status" value="1"/>
</dbReference>
<evidence type="ECO:0000313" key="10">
    <source>
        <dbReference type="Proteomes" id="UP000278437"/>
    </source>
</evidence>
<evidence type="ECO:0000259" key="7">
    <source>
        <dbReference type="Pfam" id="PF05175"/>
    </source>
</evidence>
<dbReference type="InterPro" id="IPR029063">
    <property type="entry name" value="SAM-dependent_MTases_sf"/>
</dbReference>
<feature type="domain" description="Methyltransferase small" evidence="7">
    <location>
        <begin position="187"/>
        <end position="351"/>
    </location>
</feature>
<keyword evidence="5 6" id="KW-0949">S-adenosyl-L-methionine</keyword>
<dbReference type="CDD" id="cd02440">
    <property type="entry name" value="AdoMet_MTases"/>
    <property type="match status" value="1"/>
</dbReference>
<evidence type="ECO:0000256" key="5">
    <source>
        <dbReference type="ARBA" id="ARBA00022691"/>
    </source>
</evidence>
<evidence type="ECO:0000256" key="4">
    <source>
        <dbReference type="ARBA" id="ARBA00022679"/>
    </source>
</evidence>
<dbReference type="InterPro" id="IPR007848">
    <property type="entry name" value="Small_mtfrase_dom"/>
</dbReference>
<dbReference type="InterPro" id="IPR002052">
    <property type="entry name" value="DNA_methylase_N6_adenine_CS"/>
</dbReference>
<dbReference type="GO" id="GO:0052914">
    <property type="term" value="F:16S rRNA (guanine(1207)-N(2))-methyltransferase activity"/>
    <property type="evidence" value="ECO:0007669"/>
    <property type="project" value="UniProtKB-EC"/>
</dbReference>
<name>A0ABM7CYR6_9GAMM</name>
<keyword evidence="1 6" id="KW-0963">Cytoplasm</keyword>
<dbReference type="PANTHER" id="PTHR47816:SF4">
    <property type="entry name" value="RIBOSOMAL RNA SMALL SUBUNIT METHYLTRANSFERASE C"/>
    <property type="match status" value="1"/>
</dbReference>
<organism evidence="9 10">
    <name type="scientific">Shewanella khirikhana</name>
    <dbReference type="NCBI Taxonomy" id="1965282"/>
    <lineage>
        <taxon>Bacteria</taxon>
        <taxon>Pseudomonadati</taxon>
        <taxon>Pseudomonadota</taxon>
        <taxon>Gammaproteobacteria</taxon>
        <taxon>Alteromonadales</taxon>
        <taxon>Shewanellaceae</taxon>
        <taxon>Shewanella</taxon>
    </lineage>
</organism>
<dbReference type="EC" id="2.1.1.172" evidence="6"/>
<dbReference type="InterPro" id="IPR013675">
    <property type="entry name" value="Mtase_sm_N"/>
</dbReference>
<evidence type="ECO:0000256" key="6">
    <source>
        <dbReference type="HAMAP-Rule" id="MF_01862"/>
    </source>
</evidence>
<dbReference type="Proteomes" id="UP000278437">
    <property type="component" value="Chromosome"/>
</dbReference>
<sequence length="356" mass="38824">MGYNCAKFSAQDPALLTNPSQLLIRNSELLENQRVLVLNFESDTLCKTLLEHCPEVSGLALDFNHFLHQNAATNSRLKLHFGHELKTDDKFDAVIVYFPKAKALAPYLFALAAWHLAPEGLLLVVGENKGGIKSVDKLTGAYFSKPVKRDNARHCLLYTAVLLDEAAKPKVDDFVSQYQLSLPGGDVTICNMVGVFSDKRLDEGTALLLDNLPALSGRVLDFGCGAGVIAIALLKANPALQLDCVDINAMALLSCELSLKANGMNARVYASDGLAQVEGQFDAVISNPPFHDGLSSTTDIATRFVADSKAQLKPHGDWCIVANRHLPYSDTIAKVFGKVHTQAENNKYKVYYNKNS</sequence>
<accession>A0ABM7CYR6</accession>
<evidence type="ECO:0000256" key="2">
    <source>
        <dbReference type="ARBA" id="ARBA00022552"/>
    </source>
</evidence>
<dbReference type="InterPro" id="IPR046977">
    <property type="entry name" value="RsmC/RlmG"/>
</dbReference>
<comment type="catalytic activity">
    <reaction evidence="6">
        <text>guanosine(1207) in 16S rRNA + S-adenosyl-L-methionine = N(2)-methylguanosine(1207) in 16S rRNA + S-adenosyl-L-homocysteine + H(+)</text>
        <dbReference type="Rhea" id="RHEA:42736"/>
        <dbReference type="Rhea" id="RHEA-COMP:10213"/>
        <dbReference type="Rhea" id="RHEA-COMP:10214"/>
        <dbReference type="ChEBI" id="CHEBI:15378"/>
        <dbReference type="ChEBI" id="CHEBI:57856"/>
        <dbReference type="ChEBI" id="CHEBI:59789"/>
        <dbReference type="ChEBI" id="CHEBI:74269"/>
        <dbReference type="ChEBI" id="CHEBI:74481"/>
        <dbReference type="EC" id="2.1.1.172"/>
    </reaction>
</comment>
<dbReference type="Pfam" id="PF08468">
    <property type="entry name" value="MTS_N"/>
    <property type="match status" value="1"/>
</dbReference>
<keyword evidence="10" id="KW-1185">Reference proteome</keyword>
<dbReference type="Pfam" id="PF05175">
    <property type="entry name" value="MTS"/>
    <property type="match status" value="1"/>
</dbReference>
<dbReference type="EMBL" id="CP020373">
    <property type="protein sequence ID" value="AZQ09254.1"/>
    <property type="molecule type" value="Genomic_DNA"/>
</dbReference>